<reference evidence="1 2" key="1">
    <citation type="submission" date="2019-03" db="EMBL/GenBank/DDBJ databases">
        <title>Draft genome sequences of novel Actinobacteria.</title>
        <authorList>
            <person name="Sahin N."/>
            <person name="Ay H."/>
            <person name="Saygin H."/>
        </authorList>
    </citation>
    <scope>NUCLEOTIDE SEQUENCE [LARGE SCALE GENOMIC DNA]</scope>
    <source>
        <strain evidence="1 2">DSM 45347</strain>
    </source>
</reference>
<dbReference type="AlphaFoldDB" id="A0A4R4PA47"/>
<protein>
    <submittedName>
        <fullName evidence="1">Uncharacterized protein</fullName>
    </submittedName>
</protein>
<organism evidence="1 2">
    <name type="scientific">Actinomadura bangladeshensis</name>
    <dbReference type="NCBI Taxonomy" id="453573"/>
    <lineage>
        <taxon>Bacteria</taxon>
        <taxon>Bacillati</taxon>
        <taxon>Actinomycetota</taxon>
        <taxon>Actinomycetes</taxon>
        <taxon>Streptosporangiales</taxon>
        <taxon>Thermomonosporaceae</taxon>
        <taxon>Actinomadura</taxon>
    </lineage>
</organism>
<comment type="caution">
    <text evidence="1">The sequence shown here is derived from an EMBL/GenBank/DDBJ whole genome shotgun (WGS) entry which is preliminary data.</text>
</comment>
<dbReference type="OrthoDB" id="9908644at2"/>
<dbReference type="RefSeq" id="WP_131938800.1">
    <property type="nucleotide sequence ID" value="NZ_BAAAMX010000021.1"/>
</dbReference>
<dbReference type="EMBL" id="SMJW01000038">
    <property type="protein sequence ID" value="TDC17132.1"/>
    <property type="molecule type" value="Genomic_DNA"/>
</dbReference>
<proteinExistence type="predicted"/>
<name>A0A4R4PA47_9ACTN</name>
<gene>
    <name evidence="1" type="ORF">E1284_10310</name>
</gene>
<dbReference type="Proteomes" id="UP000295431">
    <property type="component" value="Unassembled WGS sequence"/>
</dbReference>
<evidence type="ECO:0000313" key="2">
    <source>
        <dbReference type="Proteomes" id="UP000295431"/>
    </source>
</evidence>
<accession>A0A4R4PA47</accession>
<evidence type="ECO:0000313" key="1">
    <source>
        <dbReference type="EMBL" id="TDC17132.1"/>
    </source>
</evidence>
<keyword evidence="2" id="KW-1185">Reference proteome</keyword>
<sequence>MAAGLELVRFDAQDRVTGLHPAVGQIATALSPFSAAATIIARLGAYALEVRAFNLQHDVVTRMIHTRQAAIVGMFERDRERAGLVRVHADRMLDISDTMARTVADPRSTKAQRRVAQEIVGQMLNAVVRLHVENRLNLIALSDVLALGETEAKIAAWRRRQAR</sequence>